<evidence type="ECO:0000256" key="6">
    <source>
        <dbReference type="ARBA" id="ARBA00048124"/>
    </source>
</evidence>
<dbReference type="EMBL" id="SBHS01000015">
    <property type="protein sequence ID" value="TWU73759.1"/>
    <property type="molecule type" value="Genomic_DNA"/>
</dbReference>
<protein>
    <recommendedName>
        <fullName evidence="7">Decapping nuclease</fullName>
        <ecNumber evidence="7">3.6.1.-</ecNumber>
    </recommendedName>
</protein>
<evidence type="ECO:0000256" key="2">
    <source>
        <dbReference type="ARBA" id="ARBA00006562"/>
    </source>
</evidence>
<evidence type="ECO:0000256" key="4">
    <source>
        <dbReference type="ARBA" id="ARBA00044692"/>
    </source>
</evidence>
<comment type="function">
    <text evidence="5">Decapping enzyme for NAD-capped RNAs: specifically hydrolyzes the nicotinamide adenine dinucleotide (NAD) cap from a subset of RNAs by removing the entire NAD moiety from the 5'-end of an NAD-capped RNA. The NAD-cap is present at the 5'-end of some RNAs and snoRNAs. In contrast to the canonical 5'-end N7 methylguanosine (m7G) cap, the NAD cap promotes mRNA decay. Also acts as a non-canonical decapping enzyme that removes the entire cap structure of m7G capped or incompletely capped RNAs. Has decapping activity toward incomplete 5'-end m7G cap mRNAs such as unmethylated 5'-end-capped RNA (cap0), while it has no activity toward 2'-O-ribose methylated m7G cap (cap1). Also possesses RNA 5'-pyrophosphohydrolase activity by hydrolyzing the 5'-end triphosphate to release pyrophosphates. Stimulates exoribonuclease activity of Rat1, allowing it to degrade RNAs with stable secondary structure more effectively.</text>
</comment>
<dbReference type="GO" id="GO:0003723">
    <property type="term" value="F:RNA binding"/>
    <property type="evidence" value="ECO:0007669"/>
    <property type="project" value="UniProtKB-KW"/>
</dbReference>
<dbReference type="Proteomes" id="UP000317257">
    <property type="component" value="Unassembled WGS sequence"/>
</dbReference>
<feature type="domain" description="RAI1-like" evidence="9">
    <location>
        <begin position="21"/>
        <end position="311"/>
    </location>
</feature>
<keyword evidence="7" id="KW-0540">Nuclease</keyword>
<keyword evidence="7" id="KW-0479">Metal-binding</keyword>
<keyword evidence="7" id="KW-0539">Nucleus</keyword>
<evidence type="ECO:0000256" key="7">
    <source>
        <dbReference type="RuleBase" id="RU367113"/>
    </source>
</evidence>
<evidence type="ECO:0000313" key="10">
    <source>
        <dbReference type="EMBL" id="TWU73759.1"/>
    </source>
</evidence>
<comment type="caution">
    <text evidence="10">The sequence shown here is derived from an EMBL/GenBank/DDBJ whole genome shotgun (WGS) entry which is preliminary data.</text>
</comment>
<dbReference type="GO" id="GO:0005829">
    <property type="term" value="C:cytosol"/>
    <property type="evidence" value="ECO:0007669"/>
    <property type="project" value="TreeGrafter"/>
</dbReference>
<dbReference type="GO" id="GO:0000166">
    <property type="term" value="F:nucleotide binding"/>
    <property type="evidence" value="ECO:0007669"/>
    <property type="project" value="UniProtKB-KW"/>
</dbReference>
<evidence type="ECO:0000256" key="5">
    <source>
        <dbReference type="ARBA" id="ARBA00046211"/>
    </source>
</evidence>
<dbReference type="GO" id="GO:0034353">
    <property type="term" value="F:mRNA 5'-diphosphatase activity"/>
    <property type="evidence" value="ECO:0007669"/>
    <property type="project" value="TreeGrafter"/>
</dbReference>
<evidence type="ECO:0000313" key="11">
    <source>
        <dbReference type="Proteomes" id="UP000317257"/>
    </source>
</evidence>
<sequence length="434" mass="49383">MSATFSIQPMGRFAGQSQPVKRPKEFACFSYDENHEFRLDDSSIKYYYTPQIGVDLSKGFNTFQKLDDSKDEHLDSLLKTIMAHEKETGKKIDANVVTWRGMMTKIMIALFEQQDGFEMNATLYQDCIFIEEHNEYKMKSRAKENHRGPRRGPPLEVMQYWGYKFETLSTLPNTWAETSREYIENRENQIVNNKEQYCSVVRTGIGKTVLCLGGEVDAIWDSKPQPGQPINWVELKTSAEIRSAHDMDNFHRKLMKFWVQSFLLGVPKIIVGFRTRDGILVDVNEMETQNIPYTVNSRPGAKWNADISSRFVPSHPFTLLSSLLEALSADNNIPADTSAILQQFFKPQSTTKASGASAACQPHPQLTSSESKKPVTATSSRMNSKTGESSYPLVLVRTHDLFMPFQNQSISGQVFAIKSRKHDPPFISRYINTV</sequence>
<evidence type="ECO:0000256" key="1">
    <source>
        <dbReference type="ARBA" id="ARBA00001968"/>
    </source>
</evidence>
<evidence type="ECO:0000256" key="8">
    <source>
        <dbReference type="SAM" id="MobiDB-lite"/>
    </source>
</evidence>
<proteinExistence type="inferred from homology"/>
<dbReference type="InterPro" id="IPR039039">
    <property type="entry name" value="RAI1-like_fam"/>
</dbReference>
<reference evidence="11" key="1">
    <citation type="submission" date="2018-12" db="EMBL/GenBank/DDBJ databases">
        <title>The complete genome of Metarhizium rileyi, a key fungal pathogen of Lepidoptera.</title>
        <authorList>
            <person name="Binneck E."/>
            <person name="Lastra C.C.L."/>
            <person name="Sosa-Gomez D.R."/>
        </authorList>
    </citation>
    <scope>NUCLEOTIDE SEQUENCE [LARGE SCALE GENOMIC DNA]</scope>
    <source>
        <strain evidence="11">Cep018-CH2</strain>
    </source>
</reference>
<dbReference type="PANTHER" id="PTHR12395">
    <property type="entry name" value="DOM-3 RELATED"/>
    <property type="match status" value="1"/>
</dbReference>
<name>A0A5C6G900_METRR</name>
<comment type="similarity">
    <text evidence="2 7">Belongs to the DXO/Dom3Z family.</text>
</comment>
<feature type="compositionally biased region" description="Polar residues" evidence="8">
    <location>
        <begin position="376"/>
        <end position="388"/>
    </location>
</feature>
<keyword evidence="7" id="KW-0694">RNA-binding</keyword>
<dbReference type="GO" id="GO:0000956">
    <property type="term" value="P:nuclear-transcribed mRNA catabolic process"/>
    <property type="evidence" value="ECO:0007669"/>
    <property type="project" value="TreeGrafter"/>
</dbReference>
<dbReference type="GO" id="GO:0004518">
    <property type="term" value="F:nuclease activity"/>
    <property type="evidence" value="ECO:0007669"/>
    <property type="project" value="UniProtKB-KW"/>
</dbReference>
<dbReference type="Pfam" id="PF08652">
    <property type="entry name" value="RAI1"/>
    <property type="match status" value="1"/>
</dbReference>
<keyword evidence="7" id="KW-0547">Nucleotide-binding</keyword>
<dbReference type="InterPro" id="IPR013961">
    <property type="entry name" value="RAI1"/>
</dbReference>
<dbReference type="GO" id="GO:0046872">
    <property type="term" value="F:metal ion binding"/>
    <property type="evidence" value="ECO:0007669"/>
    <property type="project" value="UniProtKB-KW"/>
</dbReference>
<dbReference type="GO" id="GO:0005634">
    <property type="term" value="C:nucleus"/>
    <property type="evidence" value="ECO:0007669"/>
    <property type="project" value="UniProtKB-SubCell"/>
</dbReference>
<comment type="catalytic activity">
    <reaction evidence="4">
        <text>a 5'-end triphospho-ribonucleoside in mRNA + H2O = a 5'-end phospho-ribonucleoside in mRNA + diphosphate + H(+)</text>
        <dbReference type="Rhea" id="RHEA:78683"/>
        <dbReference type="Rhea" id="RHEA-COMP:15692"/>
        <dbReference type="Rhea" id="RHEA-COMP:17164"/>
        <dbReference type="ChEBI" id="CHEBI:15377"/>
        <dbReference type="ChEBI" id="CHEBI:15378"/>
        <dbReference type="ChEBI" id="CHEBI:33019"/>
        <dbReference type="ChEBI" id="CHEBI:138282"/>
        <dbReference type="ChEBI" id="CHEBI:167618"/>
    </reaction>
    <physiologicalReaction direction="left-to-right" evidence="4">
        <dbReference type="Rhea" id="RHEA:78684"/>
    </physiologicalReaction>
</comment>
<accession>A0A5C6G900</accession>
<dbReference type="GO" id="GO:0110155">
    <property type="term" value="P:NAD-cap decapping"/>
    <property type="evidence" value="ECO:0007669"/>
    <property type="project" value="TreeGrafter"/>
</dbReference>
<evidence type="ECO:0000259" key="9">
    <source>
        <dbReference type="Pfam" id="PF08652"/>
    </source>
</evidence>
<comment type="catalytic activity">
    <reaction evidence="3">
        <text>a 5'-end (N(7)-methyl 5'-triphosphoguanosine)-ribonucleoside-ribonucleotide in mRNA + H2O = a (N(7)-methyl 5'-triphosphoguanosine)-nucleoside + a 5'-end phospho-ribonucleoside in mRNA + H(+)</text>
        <dbReference type="Rhea" id="RHEA:66928"/>
        <dbReference type="Rhea" id="RHEA-COMP:15692"/>
        <dbReference type="Rhea" id="RHEA-COMP:17313"/>
        <dbReference type="ChEBI" id="CHEBI:15377"/>
        <dbReference type="ChEBI" id="CHEBI:15378"/>
        <dbReference type="ChEBI" id="CHEBI:138282"/>
        <dbReference type="ChEBI" id="CHEBI:172876"/>
        <dbReference type="ChEBI" id="CHEBI:172877"/>
    </reaction>
    <physiologicalReaction direction="left-to-right" evidence="3">
        <dbReference type="Rhea" id="RHEA:66929"/>
    </physiologicalReaction>
</comment>
<gene>
    <name evidence="10" type="primary">RAI1</name>
    <name evidence="10" type="ORF">ED733_002652</name>
</gene>
<dbReference type="EC" id="3.6.1.-" evidence="7"/>
<dbReference type="PANTHER" id="PTHR12395:SF9">
    <property type="entry name" value="DECAPPING AND EXORIBONUCLEASE PROTEIN"/>
    <property type="match status" value="1"/>
</dbReference>
<comment type="catalytic activity">
    <reaction evidence="6">
        <text>a 5'-end NAD(+)-phospho-ribonucleoside in mRNA + H2O = a 5'-end phospho-ribonucleoside in mRNA + NAD(+) + H(+)</text>
        <dbReference type="Rhea" id="RHEA:60880"/>
        <dbReference type="Rhea" id="RHEA-COMP:15692"/>
        <dbReference type="Rhea" id="RHEA-COMP:15698"/>
        <dbReference type="ChEBI" id="CHEBI:15377"/>
        <dbReference type="ChEBI" id="CHEBI:15378"/>
        <dbReference type="ChEBI" id="CHEBI:57540"/>
        <dbReference type="ChEBI" id="CHEBI:138282"/>
        <dbReference type="ChEBI" id="CHEBI:144029"/>
    </reaction>
    <physiologicalReaction direction="left-to-right" evidence="6">
        <dbReference type="Rhea" id="RHEA:60881"/>
    </physiologicalReaction>
</comment>
<comment type="cofactor">
    <cofactor evidence="1 7">
        <name>a divalent metal cation</name>
        <dbReference type="ChEBI" id="CHEBI:60240"/>
    </cofactor>
</comment>
<organism evidence="10 11">
    <name type="scientific">Metarhizium rileyi (strain RCEF 4871)</name>
    <name type="common">Nomuraea rileyi</name>
    <dbReference type="NCBI Taxonomy" id="1649241"/>
    <lineage>
        <taxon>Eukaryota</taxon>
        <taxon>Fungi</taxon>
        <taxon>Dikarya</taxon>
        <taxon>Ascomycota</taxon>
        <taxon>Pezizomycotina</taxon>
        <taxon>Sordariomycetes</taxon>
        <taxon>Hypocreomycetidae</taxon>
        <taxon>Hypocreales</taxon>
        <taxon>Clavicipitaceae</taxon>
        <taxon>Metarhizium</taxon>
    </lineage>
</organism>
<evidence type="ECO:0000256" key="3">
    <source>
        <dbReference type="ARBA" id="ARBA00044676"/>
    </source>
</evidence>
<keyword evidence="7" id="KW-0378">Hydrolase</keyword>
<feature type="region of interest" description="Disordered" evidence="8">
    <location>
        <begin position="354"/>
        <end position="388"/>
    </location>
</feature>
<dbReference type="AlphaFoldDB" id="A0A5C6G900"/>
<comment type="subcellular location">
    <subcellularLocation>
        <location evidence="7">Nucleus</location>
    </subcellularLocation>
</comment>